<reference evidence="2" key="2">
    <citation type="submission" date="2023-01" db="EMBL/GenBank/DDBJ databases">
        <authorList>
            <person name="Petersen C."/>
        </authorList>
    </citation>
    <scope>NUCLEOTIDE SEQUENCE</scope>
    <source>
        <strain evidence="2">IBT 12815</strain>
    </source>
</reference>
<protein>
    <submittedName>
        <fullName evidence="2">Uncharacterized protein</fullName>
    </submittedName>
</protein>
<sequence>MTPWHIISTLLPSLVFRLVLERRVMLALGENFFLIAFTQFAERSWVTVLIVAAIFVTFAFLQTQLEYRDSVQDIHSNAAQRGCPAHITRHENEDSNYCIPRQAPIPKSNGEPRTAKSFHGRVTMFPCDLRHLRRSGFKDDYHHSYLYVGYPVGLRASYSPLVAVEEPPFRPRSLLPIKKAWFSIRPEDHAFNGDANLSMAQKLEEFLLSEGEDPAEWPYAYILAPPSVTWQLNNPLSFWYLYNNRKELTAMIVQLQTSYGERRMWLTRNCRTDAPGNGPYCFQGKFDKDLQVSPFTPLTASYVIDSSDPCAAPLDKLKLMVTLKRGRETVINAVVNTTGPPLDAATASLGSSMLFLMKWWWVPMCSVVVFRILSKAARIYLTHNEKELNIQTRAEPITTAIAKSARLSERSLETYFSRILSSLVRGQSRIKSVKYITSGEHCARTRIIHSYQQHSREKGPHCPDEEAKKEGLGQVVFKVNTPTFYARFFHYKSPFAAMQSELLDDERSRTVWSSHPQEFAALFPCDMAGVWCDPLDWRWRIISMLRTAPPKTNFPRRTPYEPCRGTSLTDTLVMQQCSSDQFRDYRRALIRLFLGHWIGGFPLGFIKEGDFELIGLSRDAILVIYEAFLKVGLVSLGLYLAGSSTTEVANPTGLLSEILSLAGLNIWACLRSIL</sequence>
<keyword evidence="4" id="KW-1185">Reference proteome</keyword>
<dbReference type="InterPro" id="IPR010775">
    <property type="entry name" value="DUF1365"/>
</dbReference>
<dbReference type="EMBL" id="JAQJAE010000005">
    <property type="protein sequence ID" value="KAJ5593485.1"/>
    <property type="molecule type" value="Genomic_DNA"/>
</dbReference>
<keyword evidence="1" id="KW-0812">Transmembrane</keyword>
<dbReference type="GeneID" id="81591685"/>
<keyword evidence="1" id="KW-1133">Transmembrane helix</keyword>
<dbReference type="RefSeq" id="XP_056750111.1">
    <property type="nucleotide sequence ID" value="XM_056901443.1"/>
</dbReference>
<reference evidence="2" key="1">
    <citation type="journal article" date="2023" name="IMA Fungus">
        <title>Comparative genomic study of the Penicillium genus elucidates a diverse pangenome and 15 lateral gene transfer events.</title>
        <authorList>
            <person name="Petersen C."/>
            <person name="Sorensen T."/>
            <person name="Nielsen M.R."/>
            <person name="Sondergaard T.E."/>
            <person name="Sorensen J.L."/>
            <person name="Fitzpatrick D.A."/>
            <person name="Frisvad J.C."/>
            <person name="Nielsen K.L."/>
        </authorList>
    </citation>
    <scope>NUCLEOTIDE SEQUENCE</scope>
    <source>
        <strain evidence="2">IBT 12815</strain>
    </source>
</reference>
<gene>
    <name evidence="2" type="ORF">N7537_010389</name>
    <name evidence="3" type="ORF">N7537_010484</name>
</gene>
<keyword evidence="1" id="KW-0472">Membrane</keyword>
<dbReference type="PANTHER" id="PTHR33973:SF4">
    <property type="entry name" value="OS07G0153300 PROTEIN"/>
    <property type="match status" value="1"/>
</dbReference>
<dbReference type="PANTHER" id="PTHR33973">
    <property type="entry name" value="OS07G0153300 PROTEIN"/>
    <property type="match status" value="1"/>
</dbReference>
<dbReference type="AlphaFoldDB" id="A0AAD6DV97"/>
<comment type="caution">
    <text evidence="2">The sequence shown here is derived from an EMBL/GenBank/DDBJ whole genome shotgun (WGS) entry which is preliminary data.</text>
</comment>
<evidence type="ECO:0000256" key="1">
    <source>
        <dbReference type="SAM" id="Phobius"/>
    </source>
</evidence>
<evidence type="ECO:0000313" key="3">
    <source>
        <dbReference type="EMBL" id="KAJ5593580.1"/>
    </source>
</evidence>
<dbReference type="EMBL" id="JAQJAE010000005">
    <property type="protein sequence ID" value="KAJ5593580.1"/>
    <property type="molecule type" value="Genomic_DNA"/>
</dbReference>
<dbReference type="Proteomes" id="UP001213799">
    <property type="component" value="Unassembled WGS sequence"/>
</dbReference>
<organism evidence="2 4">
    <name type="scientific">Penicillium hordei</name>
    <dbReference type="NCBI Taxonomy" id="40994"/>
    <lineage>
        <taxon>Eukaryota</taxon>
        <taxon>Fungi</taxon>
        <taxon>Dikarya</taxon>
        <taxon>Ascomycota</taxon>
        <taxon>Pezizomycotina</taxon>
        <taxon>Eurotiomycetes</taxon>
        <taxon>Eurotiomycetidae</taxon>
        <taxon>Eurotiales</taxon>
        <taxon>Aspergillaceae</taxon>
        <taxon>Penicillium</taxon>
    </lineage>
</organism>
<accession>A0AAD6DV97</accession>
<evidence type="ECO:0000313" key="4">
    <source>
        <dbReference type="Proteomes" id="UP001213799"/>
    </source>
</evidence>
<proteinExistence type="predicted"/>
<evidence type="ECO:0000313" key="2">
    <source>
        <dbReference type="EMBL" id="KAJ5593485.1"/>
    </source>
</evidence>
<dbReference type="Pfam" id="PF07103">
    <property type="entry name" value="DUF1365"/>
    <property type="match status" value="1"/>
</dbReference>
<feature type="transmembrane region" description="Helical" evidence="1">
    <location>
        <begin position="45"/>
        <end position="61"/>
    </location>
</feature>
<name>A0AAD6DV97_9EURO</name>